<dbReference type="PANTHER" id="PTHR10434">
    <property type="entry name" value="1-ACYL-SN-GLYCEROL-3-PHOSPHATE ACYLTRANSFERASE"/>
    <property type="match status" value="1"/>
</dbReference>
<feature type="region of interest" description="Disordered" evidence="3">
    <location>
        <begin position="254"/>
        <end position="294"/>
    </location>
</feature>
<accession>A0A255EFP4</accession>
<keyword evidence="2 6" id="KW-0012">Acyltransferase</keyword>
<dbReference type="PANTHER" id="PTHR10434:SF11">
    <property type="entry name" value="1-ACYL-SN-GLYCEROL-3-PHOSPHATE ACYLTRANSFERASE"/>
    <property type="match status" value="1"/>
</dbReference>
<evidence type="ECO:0000313" key="5">
    <source>
        <dbReference type="EMBL" id="OYN88094.1"/>
    </source>
</evidence>
<dbReference type="EMBL" id="NMVJ01000007">
    <property type="protein sequence ID" value="OYN90357.1"/>
    <property type="molecule type" value="Genomic_DNA"/>
</dbReference>
<evidence type="ECO:0000256" key="1">
    <source>
        <dbReference type="ARBA" id="ARBA00022679"/>
    </source>
</evidence>
<evidence type="ECO:0000259" key="4">
    <source>
        <dbReference type="SMART" id="SM00563"/>
    </source>
</evidence>
<dbReference type="Proteomes" id="UP000216300">
    <property type="component" value="Unassembled WGS sequence"/>
</dbReference>
<evidence type="ECO:0000313" key="6">
    <source>
        <dbReference type="EMBL" id="OYN90357.1"/>
    </source>
</evidence>
<feature type="compositionally biased region" description="Basic and acidic residues" evidence="3">
    <location>
        <begin position="256"/>
        <end position="294"/>
    </location>
</feature>
<dbReference type="OrthoDB" id="9808424at2"/>
<keyword evidence="1 6" id="KW-0808">Transferase</keyword>
<evidence type="ECO:0000313" key="7">
    <source>
        <dbReference type="Proteomes" id="UP000216300"/>
    </source>
</evidence>
<comment type="caution">
    <text evidence="6">The sequence shown here is derived from an EMBL/GenBank/DDBJ whole genome shotgun (WGS) entry which is preliminary data.</text>
</comment>
<evidence type="ECO:0000256" key="2">
    <source>
        <dbReference type="ARBA" id="ARBA00023315"/>
    </source>
</evidence>
<dbReference type="GO" id="GO:0003841">
    <property type="term" value="F:1-acylglycerol-3-phosphate O-acyltransferase activity"/>
    <property type="evidence" value="ECO:0007669"/>
    <property type="project" value="TreeGrafter"/>
</dbReference>
<feature type="region of interest" description="Disordered" evidence="3">
    <location>
        <begin position="309"/>
        <end position="360"/>
    </location>
</feature>
<dbReference type="InterPro" id="IPR002123">
    <property type="entry name" value="Plipid/glycerol_acylTrfase"/>
</dbReference>
<protein>
    <submittedName>
        <fullName evidence="6">1-acyl-sn-glycerol-3-phosphate acyltransferase</fullName>
    </submittedName>
</protein>
<sequence>MSSRKRYKSRTFGGARYVAQRLTLKPAIGVSTKVQVHGKENLTHLEAPFIVVANHSSHLDAPLITQALPNRLSRYLATGVAADYFFDKWYKAAPTSLFFNAYPIERGGAAKKHRGLSGQLLADGVPILVFPEGTRSRDGAPGTFKPGAAALSISHNAPILPVALVGAWEAMPSGNSLPRRGRPTVHVVFGLPMSAKTGENARAFTERIRQAITEQHDTVAKAVGKPTLSEYTMHRAIRSSGGVLTPSFGDDLTGEVLDRDLPVPTKEPRRAKDAEDRPRTKAEERFAEFEQASREAAERLSVRMTGISDQIKQAAQRSSAEAKEQFDRRVQQAKDNAATKRKKRRGASADQSSTADKEQQ</sequence>
<dbReference type="AlphaFoldDB" id="A0A255EFP4"/>
<accession>A0A255E946</accession>
<proteinExistence type="predicted"/>
<name>A0A255EFP4_9ACTN</name>
<organism evidence="6 7">
    <name type="scientific">Parenemella sanctibonifatiensis</name>
    <dbReference type="NCBI Taxonomy" id="2016505"/>
    <lineage>
        <taxon>Bacteria</taxon>
        <taxon>Bacillati</taxon>
        <taxon>Actinomycetota</taxon>
        <taxon>Actinomycetes</taxon>
        <taxon>Propionibacteriales</taxon>
        <taxon>Propionibacteriaceae</taxon>
        <taxon>Parenemella</taxon>
    </lineage>
</organism>
<feature type="domain" description="Phospholipid/glycerol acyltransferase" evidence="4">
    <location>
        <begin position="49"/>
        <end position="167"/>
    </location>
</feature>
<dbReference type="Proteomes" id="UP000216533">
    <property type="component" value="Unassembled WGS sequence"/>
</dbReference>
<dbReference type="RefSeq" id="WP_094450412.1">
    <property type="nucleotide sequence ID" value="NZ_NMVI01000014.1"/>
</dbReference>
<evidence type="ECO:0000256" key="3">
    <source>
        <dbReference type="SAM" id="MobiDB-lite"/>
    </source>
</evidence>
<dbReference type="EMBL" id="NMVI01000014">
    <property type="protein sequence ID" value="OYN88094.1"/>
    <property type="molecule type" value="Genomic_DNA"/>
</dbReference>
<dbReference type="CDD" id="cd07989">
    <property type="entry name" value="LPLAT_AGPAT-like"/>
    <property type="match status" value="1"/>
</dbReference>
<dbReference type="SUPFAM" id="SSF69593">
    <property type="entry name" value="Glycerol-3-phosphate (1)-acyltransferase"/>
    <property type="match status" value="1"/>
</dbReference>
<keyword evidence="7" id="KW-1185">Reference proteome</keyword>
<feature type="compositionally biased region" description="Polar residues" evidence="3">
    <location>
        <begin position="309"/>
        <end position="319"/>
    </location>
</feature>
<dbReference type="GO" id="GO:0006654">
    <property type="term" value="P:phosphatidic acid biosynthetic process"/>
    <property type="evidence" value="ECO:0007669"/>
    <property type="project" value="TreeGrafter"/>
</dbReference>
<reference evidence="7 8" key="1">
    <citation type="submission" date="2017-07" db="EMBL/GenBank/DDBJ databases">
        <title>Draft whole genome sequences of clinical Proprionibacteriaceae strains.</title>
        <authorList>
            <person name="Bernier A.-M."/>
            <person name="Bernard K."/>
            <person name="Domingo M.-C."/>
        </authorList>
    </citation>
    <scope>NUCLEOTIDE SEQUENCE [LARGE SCALE GENOMIC DNA]</scope>
    <source>
        <strain evidence="6 7">NML 150081</strain>
        <strain evidence="5 8">NML 160184</strain>
    </source>
</reference>
<dbReference type="Pfam" id="PF01553">
    <property type="entry name" value="Acyltransferase"/>
    <property type="match status" value="1"/>
</dbReference>
<feature type="compositionally biased region" description="Basic and acidic residues" evidence="3">
    <location>
        <begin position="320"/>
        <end position="332"/>
    </location>
</feature>
<gene>
    <name evidence="6" type="ORF">CGZ91_09370</name>
    <name evidence="5" type="ORF">CGZ92_05625</name>
</gene>
<dbReference type="SMART" id="SM00563">
    <property type="entry name" value="PlsC"/>
    <property type="match status" value="1"/>
</dbReference>
<evidence type="ECO:0000313" key="8">
    <source>
        <dbReference type="Proteomes" id="UP000216533"/>
    </source>
</evidence>